<dbReference type="EMBL" id="LR536450">
    <property type="protein sequence ID" value="VFU11001.1"/>
    <property type="molecule type" value="Genomic_DNA"/>
</dbReference>
<gene>
    <name evidence="1" type="ORF">MTUNDRAET4_4120</name>
</gene>
<sequence>MDPAPYRPAEKWTNHDVVASPWKSIRAQYQFIISKIKLLLVYNCSNLKVTRFYCDSFAEMIVIFVSIYIRSNLN</sequence>
<dbReference type="Proteomes" id="UP000294360">
    <property type="component" value="Chromosome"/>
</dbReference>
<organism evidence="1 2">
    <name type="scientific">Methylocella tundrae</name>
    <dbReference type="NCBI Taxonomy" id="227605"/>
    <lineage>
        <taxon>Bacteria</taxon>
        <taxon>Pseudomonadati</taxon>
        <taxon>Pseudomonadota</taxon>
        <taxon>Alphaproteobacteria</taxon>
        <taxon>Hyphomicrobiales</taxon>
        <taxon>Beijerinckiaceae</taxon>
        <taxon>Methylocella</taxon>
    </lineage>
</organism>
<dbReference type="KEGG" id="mtun:MTUNDRAET4_4120"/>
<proteinExistence type="predicted"/>
<name>A0A4U8Z631_METTU</name>
<reference evidence="1 2" key="1">
    <citation type="submission" date="2019-03" db="EMBL/GenBank/DDBJ databases">
        <authorList>
            <person name="Kox A.R. M."/>
        </authorList>
    </citation>
    <scope>NUCLEOTIDE SEQUENCE [LARGE SCALE GENOMIC DNA]</scope>
    <source>
        <strain evidence="1">MTUNDRAET4 annotated genome</strain>
    </source>
</reference>
<protein>
    <submittedName>
        <fullName evidence="1">Uncharacterized protein</fullName>
    </submittedName>
</protein>
<accession>A0A4U8Z631</accession>
<evidence type="ECO:0000313" key="1">
    <source>
        <dbReference type="EMBL" id="VFU11001.1"/>
    </source>
</evidence>
<evidence type="ECO:0000313" key="2">
    <source>
        <dbReference type="Proteomes" id="UP000294360"/>
    </source>
</evidence>
<dbReference type="AlphaFoldDB" id="A0A4U8Z631"/>